<name>A0A2K8KXF8_MARES</name>
<dbReference type="PROSITE" id="PS51732">
    <property type="entry name" value="ASN_GLN_ASE_3"/>
    <property type="match status" value="1"/>
</dbReference>
<dbReference type="InterPro" id="IPR036152">
    <property type="entry name" value="Asp/glu_Ase-like_sf"/>
</dbReference>
<feature type="active site" description="O-isoaspartyl threonine intermediate" evidence="1">
    <location>
        <position position="11"/>
    </location>
</feature>
<feature type="binding site" evidence="2">
    <location>
        <position position="53"/>
    </location>
    <ligand>
        <name>substrate</name>
    </ligand>
</feature>
<dbReference type="KEGG" id="maes:Ga0123461_1206"/>
<dbReference type="GO" id="GO:0004067">
    <property type="term" value="F:asparaginase activity"/>
    <property type="evidence" value="ECO:0007669"/>
    <property type="project" value="UniProtKB-UniRule"/>
</dbReference>
<dbReference type="PIRSF" id="PIRSF500176">
    <property type="entry name" value="L_ASNase"/>
    <property type="match status" value="1"/>
</dbReference>
<protein>
    <submittedName>
        <fullName evidence="4">L-asparaginase</fullName>
        <ecNumber evidence="4">3.5.1.1</ecNumber>
    </submittedName>
</protein>
<evidence type="ECO:0000256" key="2">
    <source>
        <dbReference type="PIRSR" id="PIRSR001220-2"/>
    </source>
</evidence>
<organism evidence="4 5">
    <name type="scientific">Mariprofundus aestuarium</name>
    <dbReference type="NCBI Taxonomy" id="1921086"/>
    <lineage>
        <taxon>Bacteria</taxon>
        <taxon>Pseudomonadati</taxon>
        <taxon>Pseudomonadota</taxon>
        <taxon>Candidatius Mariprofundia</taxon>
        <taxon>Mariprofundales</taxon>
        <taxon>Mariprofundaceae</taxon>
        <taxon>Mariprofundus</taxon>
    </lineage>
</organism>
<dbReference type="EMBL" id="CP018799">
    <property type="protein sequence ID" value="ATX79625.1"/>
    <property type="molecule type" value="Genomic_DNA"/>
</dbReference>
<dbReference type="PANTHER" id="PTHR11707:SF28">
    <property type="entry name" value="60 KDA LYSOPHOSPHOLIPASE"/>
    <property type="match status" value="1"/>
</dbReference>
<proteinExistence type="predicted"/>
<dbReference type="PANTHER" id="PTHR11707">
    <property type="entry name" value="L-ASPARAGINASE"/>
    <property type="match status" value="1"/>
</dbReference>
<evidence type="ECO:0000313" key="5">
    <source>
        <dbReference type="Proteomes" id="UP000231701"/>
    </source>
</evidence>
<dbReference type="Pfam" id="PF00710">
    <property type="entry name" value="Asparaginase"/>
    <property type="match status" value="1"/>
</dbReference>
<evidence type="ECO:0000313" key="4">
    <source>
        <dbReference type="EMBL" id="ATX79625.1"/>
    </source>
</evidence>
<dbReference type="Gene3D" id="3.40.50.1170">
    <property type="entry name" value="L-asparaginase, N-terminal domain"/>
    <property type="match status" value="1"/>
</dbReference>
<keyword evidence="4" id="KW-0378">Hydrolase</keyword>
<dbReference type="SUPFAM" id="SSF53774">
    <property type="entry name" value="Glutaminase/Asparaginase"/>
    <property type="match status" value="1"/>
</dbReference>
<dbReference type="InterPro" id="IPR027474">
    <property type="entry name" value="L-asparaginase_N"/>
</dbReference>
<dbReference type="InterPro" id="IPR037152">
    <property type="entry name" value="L-asparaginase_N_sf"/>
</dbReference>
<dbReference type="Proteomes" id="UP000231701">
    <property type="component" value="Chromosome"/>
</dbReference>
<feature type="binding site" evidence="2">
    <location>
        <begin position="82"/>
        <end position="83"/>
    </location>
    <ligand>
        <name>substrate</name>
    </ligand>
</feature>
<dbReference type="AlphaFoldDB" id="A0A2K8KXF8"/>
<dbReference type="EC" id="3.5.1.1" evidence="4"/>
<keyword evidence="5" id="KW-1185">Reference proteome</keyword>
<dbReference type="RefSeq" id="WP_100277497.1">
    <property type="nucleotide sequence ID" value="NZ_CP018799.1"/>
</dbReference>
<dbReference type="OrthoDB" id="9788068at2"/>
<dbReference type="InterPro" id="IPR006034">
    <property type="entry name" value="Asparaginase/glutaminase-like"/>
</dbReference>
<dbReference type="PIRSF" id="PIRSF001220">
    <property type="entry name" value="L-ASNase_gatD"/>
    <property type="match status" value="1"/>
</dbReference>
<reference evidence="4 5" key="1">
    <citation type="submission" date="2016-12" db="EMBL/GenBank/DDBJ databases">
        <title>Isolation and genomic insights into novel planktonic Zetaproteobacteria from stratified waters of the Chesapeake Bay.</title>
        <authorList>
            <person name="McAllister S.M."/>
            <person name="Kato S."/>
            <person name="Chan C.S."/>
            <person name="Chiu B.K."/>
            <person name="Field E.K."/>
        </authorList>
    </citation>
    <scope>NUCLEOTIDE SEQUENCE [LARGE SCALE GENOMIC DNA]</scope>
    <source>
        <strain evidence="4 5">CP-5</strain>
    </source>
</reference>
<evidence type="ECO:0000256" key="1">
    <source>
        <dbReference type="PIRSR" id="PIRSR001220-1"/>
    </source>
</evidence>
<gene>
    <name evidence="4" type="ORF">Ga0123461_1206</name>
</gene>
<evidence type="ECO:0000259" key="3">
    <source>
        <dbReference type="Pfam" id="PF00710"/>
    </source>
</evidence>
<dbReference type="PRINTS" id="PR00139">
    <property type="entry name" value="ASNGLNASE"/>
</dbReference>
<feature type="domain" description="L-asparaginase N-terminal" evidence="3">
    <location>
        <begin position="2"/>
        <end position="153"/>
    </location>
</feature>
<sequence>MKVKFFITGGTICKRYNEISGALEFRDSFIPGMLELGRCKLDYSTEQLMLKDSLEMNDEDRETILASCSACEESKIIISHGTDTMVDTARVLGPQLENKTVVLVGAMIPYSISNSDATFNLGCAVTAVQLLGAGVFVVMNGHIFRWDDVSKNRGEGIFQRADL</sequence>
<accession>A0A2K8KXF8</accession>